<feature type="chain" id="PRO_5013020535" evidence="1">
    <location>
        <begin position="20"/>
        <end position="128"/>
    </location>
</feature>
<dbReference type="Proteomes" id="UP000184694">
    <property type="component" value="Unassembled WGS sequence"/>
</dbReference>
<keyword evidence="1" id="KW-0732">Signal</keyword>
<feature type="signal peptide" evidence="1">
    <location>
        <begin position="1"/>
        <end position="19"/>
    </location>
</feature>
<evidence type="ECO:0000313" key="3">
    <source>
        <dbReference type="Proteomes" id="UP000184694"/>
    </source>
</evidence>
<protein>
    <submittedName>
        <fullName evidence="2">Uncharacterized protein</fullName>
    </submittedName>
</protein>
<name>A0A1N6DP34_9BACT</name>
<organism evidence="2 3">
    <name type="scientific">Halodesulfovibrio marinisediminis DSM 17456</name>
    <dbReference type="NCBI Taxonomy" id="1121457"/>
    <lineage>
        <taxon>Bacteria</taxon>
        <taxon>Pseudomonadati</taxon>
        <taxon>Thermodesulfobacteriota</taxon>
        <taxon>Desulfovibrionia</taxon>
        <taxon>Desulfovibrionales</taxon>
        <taxon>Desulfovibrionaceae</taxon>
        <taxon>Halodesulfovibrio</taxon>
    </lineage>
</organism>
<keyword evidence="3" id="KW-1185">Reference proteome</keyword>
<proteinExistence type="predicted"/>
<evidence type="ECO:0000256" key="1">
    <source>
        <dbReference type="SAM" id="SignalP"/>
    </source>
</evidence>
<sequence>MRVLLILVVLIFSASSVFAEIPKAQTPLSRKAQKLRMGMSKASVIRMFGKPTWAIIPGDKDGDYDILMGDMVLELQWDNGSCVPVAVSFDIQMEVIGWDEGRLCLDKPVFNPPDEWKCSAPTRAKYCK</sequence>
<evidence type="ECO:0000313" key="2">
    <source>
        <dbReference type="EMBL" id="SIN72423.1"/>
    </source>
</evidence>
<dbReference type="EMBL" id="FSRG01000003">
    <property type="protein sequence ID" value="SIN72423.1"/>
    <property type="molecule type" value="Genomic_DNA"/>
</dbReference>
<dbReference type="AlphaFoldDB" id="A0A1N6DP34"/>
<reference evidence="3" key="1">
    <citation type="submission" date="2016-11" db="EMBL/GenBank/DDBJ databases">
        <authorList>
            <person name="Varghese N."/>
            <person name="Submissions S."/>
        </authorList>
    </citation>
    <scope>NUCLEOTIDE SEQUENCE [LARGE SCALE GENOMIC DNA]</scope>
    <source>
        <strain evidence="3">DSM 17456</strain>
    </source>
</reference>
<dbReference type="RefSeq" id="WP_074215239.1">
    <property type="nucleotide sequence ID" value="NZ_FSRG01000003.1"/>
</dbReference>
<gene>
    <name evidence="2" type="ORF">SAMN02745161_0351</name>
</gene>
<accession>A0A1N6DP34</accession>